<dbReference type="Proteomes" id="UP000434582">
    <property type="component" value="Unassembled WGS sequence"/>
</dbReference>
<dbReference type="InterPro" id="IPR007712">
    <property type="entry name" value="RelE/ParE_toxin"/>
</dbReference>
<gene>
    <name evidence="2" type="ORF">GHC57_16595</name>
</gene>
<comment type="caution">
    <text evidence="2">The sequence shown here is derived from an EMBL/GenBank/DDBJ whole genome shotgun (WGS) entry which is preliminary data.</text>
</comment>
<evidence type="ECO:0000313" key="2">
    <source>
        <dbReference type="EMBL" id="MQX38136.1"/>
    </source>
</evidence>
<dbReference type="Pfam" id="PF05016">
    <property type="entry name" value="ParE_toxin"/>
    <property type="match status" value="1"/>
</dbReference>
<organism evidence="2 3">
    <name type="scientific">Roseospira navarrensis</name>
    <dbReference type="NCBI Taxonomy" id="140058"/>
    <lineage>
        <taxon>Bacteria</taxon>
        <taxon>Pseudomonadati</taxon>
        <taxon>Pseudomonadota</taxon>
        <taxon>Alphaproteobacteria</taxon>
        <taxon>Rhodospirillales</taxon>
        <taxon>Rhodospirillaceae</taxon>
        <taxon>Roseospira</taxon>
    </lineage>
</organism>
<dbReference type="RefSeq" id="WP_153346292.1">
    <property type="nucleotide sequence ID" value="NZ_WIVE01000073.1"/>
</dbReference>
<keyword evidence="3" id="KW-1185">Reference proteome</keyword>
<protein>
    <submittedName>
        <fullName evidence="2">Type II toxin-antitoxin system RelE/ParE family toxin</fullName>
    </submittedName>
</protein>
<dbReference type="EMBL" id="WIVE01000073">
    <property type="protein sequence ID" value="MQX38136.1"/>
    <property type="molecule type" value="Genomic_DNA"/>
</dbReference>
<accession>A0A7X2D4R5</accession>
<evidence type="ECO:0000256" key="1">
    <source>
        <dbReference type="ARBA" id="ARBA00022649"/>
    </source>
</evidence>
<name>A0A7X2D4R5_9PROT</name>
<keyword evidence="1" id="KW-1277">Toxin-antitoxin system</keyword>
<reference evidence="2 3" key="1">
    <citation type="submission" date="2019-10" db="EMBL/GenBank/DDBJ databases">
        <title>Draft whole-genome sequence of the purple nonsulfur photosynthetic bacterium Roseospira navarrensis DSM 15114.</title>
        <authorList>
            <person name="Kyndt J.A."/>
            <person name="Meyer T.E."/>
        </authorList>
    </citation>
    <scope>NUCLEOTIDE SEQUENCE [LARGE SCALE GENOMIC DNA]</scope>
    <source>
        <strain evidence="2 3">DSM 15114</strain>
    </source>
</reference>
<dbReference type="InterPro" id="IPR035093">
    <property type="entry name" value="RelE/ParE_toxin_dom_sf"/>
</dbReference>
<dbReference type="AlphaFoldDB" id="A0A7X2D4R5"/>
<proteinExistence type="predicted"/>
<dbReference type="OrthoDB" id="7173315at2"/>
<dbReference type="Gene3D" id="3.30.2310.20">
    <property type="entry name" value="RelE-like"/>
    <property type="match status" value="1"/>
</dbReference>
<evidence type="ECO:0000313" key="3">
    <source>
        <dbReference type="Proteomes" id="UP000434582"/>
    </source>
</evidence>
<sequence>MDVRFTVKAEDDSLDSDTYGTTRFGRAQADRYEQGLRHAISLIAETPRLAPERTEFVPPVRIHSHGSHAIVYLIRDDHILIVRILRADADMARHL</sequence>